<protein>
    <submittedName>
        <fullName evidence="1">Uncharacterized protein</fullName>
    </submittedName>
</protein>
<sequence length="85" mass="9382">MRLVPHPSGLMTEEPPPSSPSYLLSDLAAFQLLRTPRRAIAVSVLANSSLPKRTENEEIGYILDRINRQMASPRPAVTRGLFQGP</sequence>
<accession>A0ABC9X6R7</accession>
<organism evidence="1 2">
    <name type="scientific">Grus japonensis</name>
    <name type="common">Japanese crane</name>
    <name type="synonym">Red-crowned crane</name>
    <dbReference type="NCBI Taxonomy" id="30415"/>
    <lineage>
        <taxon>Eukaryota</taxon>
        <taxon>Metazoa</taxon>
        <taxon>Chordata</taxon>
        <taxon>Craniata</taxon>
        <taxon>Vertebrata</taxon>
        <taxon>Euteleostomi</taxon>
        <taxon>Archelosauria</taxon>
        <taxon>Archosauria</taxon>
        <taxon>Dinosauria</taxon>
        <taxon>Saurischia</taxon>
        <taxon>Theropoda</taxon>
        <taxon>Coelurosauria</taxon>
        <taxon>Aves</taxon>
        <taxon>Neognathae</taxon>
        <taxon>Neoaves</taxon>
        <taxon>Gruiformes</taxon>
        <taxon>Gruidae</taxon>
        <taxon>Grus</taxon>
    </lineage>
</organism>
<proteinExistence type="predicted"/>
<dbReference type="EMBL" id="BAAFJT010000009">
    <property type="protein sequence ID" value="GAB0193375.1"/>
    <property type="molecule type" value="Genomic_DNA"/>
</dbReference>
<comment type="caution">
    <text evidence="1">The sequence shown here is derived from an EMBL/GenBank/DDBJ whole genome shotgun (WGS) entry which is preliminary data.</text>
</comment>
<evidence type="ECO:0000313" key="2">
    <source>
        <dbReference type="Proteomes" id="UP001623348"/>
    </source>
</evidence>
<dbReference type="AlphaFoldDB" id="A0ABC9X6R7"/>
<evidence type="ECO:0000313" key="1">
    <source>
        <dbReference type="EMBL" id="GAB0193375.1"/>
    </source>
</evidence>
<name>A0ABC9X6R7_GRUJA</name>
<dbReference type="Proteomes" id="UP001623348">
    <property type="component" value="Unassembled WGS sequence"/>
</dbReference>
<gene>
    <name evidence="1" type="ORF">GRJ2_001802800</name>
</gene>
<reference evidence="1 2" key="1">
    <citation type="submission" date="2024-06" db="EMBL/GenBank/DDBJ databases">
        <title>The draft genome of Grus japonensis, version 3.</title>
        <authorList>
            <person name="Nabeshima K."/>
            <person name="Suzuki S."/>
            <person name="Onuma M."/>
        </authorList>
    </citation>
    <scope>NUCLEOTIDE SEQUENCE [LARGE SCALE GENOMIC DNA]</scope>
    <source>
        <strain evidence="1 2">451A</strain>
    </source>
</reference>
<keyword evidence="2" id="KW-1185">Reference proteome</keyword>